<evidence type="ECO:0000313" key="3">
    <source>
        <dbReference type="Proteomes" id="UP000027616"/>
    </source>
</evidence>
<dbReference type="InterPro" id="IPR036514">
    <property type="entry name" value="SGNH_hydro_sf"/>
</dbReference>
<dbReference type="eggNOG" id="COG2755">
    <property type="taxonomic scope" value="Bacteria"/>
</dbReference>
<dbReference type="GO" id="GO:0016788">
    <property type="term" value="F:hydrolase activity, acting on ester bonds"/>
    <property type="evidence" value="ECO:0007669"/>
    <property type="project" value="UniProtKB-ARBA"/>
</dbReference>
<evidence type="ECO:0000313" key="2">
    <source>
        <dbReference type="EMBL" id="CDN31101.1"/>
    </source>
</evidence>
<accession>A0A060R791</accession>
<dbReference type="Gene3D" id="2.60.120.1360">
    <property type="match status" value="1"/>
</dbReference>
<dbReference type="KEGG" id="rbc:BN938_1003"/>
<dbReference type="Proteomes" id="UP000027616">
    <property type="component" value="Chromosome I"/>
</dbReference>
<proteinExistence type="predicted"/>
<dbReference type="EMBL" id="HG934468">
    <property type="protein sequence ID" value="CDN31101.1"/>
    <property type="molecule type" value="Genomic_DNA"/>
</dbReference>
<reference evidence="2 3" key="1">
    <citation type="journal article" date="2015" name="Genome Announc.">
        <title>Complete Genome Sequence of the Novel Leech Symbiont Mucinivorans hirudinis M3T.</title>
        <authorList>
            <person name="Nelson M.C."/>
            <person name="Bomar L."/>
            <person name="Graf J."/>
        </authorList>
    </citation>
    <scope>NUCLEOTIDE SEQUENCE [LARGE SCALE GENOMIC DNA]</scope>
    <source>
        <strain evidence="3">M3</strain>
    </source>
</reference>
<name>A0A060R791_9BACT</name>
<gene>
    <name evidence="2" type="ORF">BN938_1003</name>
</gene>
<dbReference type="PATRIC" id="fig|1433126.3.peg.1001"/>
<protein>
    <submittedName>
        <fullName evidence="2">Putative periplasmic protein</fullName>
    </submittedName>
</protein>
<dbReference type="AlphaFoldDB" id="A0A060R791"/>
<dbReference type="HOGENOM" id="CLU_026488_1_0_10"/>
<sequence>MAYPFVLSLTVIILLVATAFIPPLNLFGLELPRRSILSQITKISENESGAGFQANIPIDSSANLPVTDTMEIVPKRSYSDTTELKTTSWTTNSYAHWQEQPMPAKGKRPNTQREDRFTDTSEEVVIESADSTLANFFVALNGRETLSRPVRIAVMGDSFIEGDIFTADLREILQKRYGGSGVGYVSFASPIAGFRATVGHTFEGFTTYNLANSANAKSEMSKYFTVAGLFVTAQEQAQATFKGVSFRDNLRYYPKAKILFINQKNSTITVGINDTLQQIFTPDPSANLQEININSLIENMSVSVSNADGFIGYGVEMESDMGVTVDNYSIRGSSGIQLTRTNAKINSQFNRLLPYDLIILQYGLNAMSPQVTNYTNYSNQLIRVVAFVKSCFPDASIMIMGVGDRAQNVNGEMVSMAVVEKMAQAQRRAARESGVAFWNTYEAMGGKNSMITFVKNNFASKDYTHIRYEGGRVIARRLAQSLEDAATRWAERNIVRKDSFTTLSTPALVLPDRLGGFKLDSLR</sequence>
<organism evidence="2 3">
    <name type="scientific">Mucinivorans hirudinis</name>
    <dbReference type="NCBI Taxonomy" id="1433126"/>
    <lineage>
        <taxon>Bacteria</taxon>
        <taxon>Pseudomonadati</taxon>
        <taxon>Bacteroidota</taxon>
        <taxon>Bacteroidia</taxon>
        <taxon>Bacteroidales</taxon>
        <taxon>Rikenellaceae</taxon>
        <taxon>Mucinivorans</taxon>
    </lineage>
</organism>
<evidence type="ECO:0000256" key="1">
    <source>
        <dbReference type="SAM" id="MobiDB-lite"/>
    </source>
</evidence>
<keyword evidence="3" id="KW-1185">Reference proteome</keyword>
<dbReference type="Gene3D" id="3.40.50.1110">
    <property type="entry name" value="SGNH hydrolase"/>
    <property type="match status" value="1"/>
</dbReference>
<dbReference type="SUPFAM" id="SSF52266">
    <property type="entry name" value="SGNH hydrolase"/>
    <property type="match status" value="1"/>
</dbReference>
<dbReference type="STRING" id="1433126.BN938_1003"/>
<feature type="region of interest" description="Disordered" evidence="1">
    <location>
        <begin position="95"/>
        <end position="114"/>
    </location>
</feature>